<dbReference type="AlphaFoldDB" id="A0A426X646"/>
<dbReference type="Proteomes" id="UP000287651">
    <property type="component" value="Unassembled WGS sequence"/>
</dbReference>
<protein>
    <submittedName>
        <fullName evidence="1">Uncharacterized protein</fullName>
    </submittedName>
</protein>
<organism evidence="1 2">
    <name type="scientific">Ensete ventricosum</name>
    <name type="common">Abyssinian banana</name>
    <name type="synonym">Musa ensete</name>
    <dbReference type="NCBI Taxonomy" id="4639"/>
    <lineage>
        <taxon>Eukaryota</taxon>
        <taxon>Viridiplantae</taxon>
        <taxon>Streptophyta</taxon>
        <taxon>Embryophyta</taxon>
        <taxon>Tracheophyta</taxon>
        <taxon>Spermatophyta</taxon>
        <taxon>Magnoliopsida</taxon>
        <taxon>Liliopsida</taxon>
        <taxon>Zingiberales</taxon>
        <taxon>Musaceae</taxon>
        <taxon>Ensete</taxon>
    </lineage>
</organism>
<comment type="caution">
    <text evidence="1">The sequence shown here is derived from an EMBL/GenBank/DDBJ whole genome shotgun (WGS) entry which is preliminary data.</text>
</comment>
<evidence type="ECO:0000313" key="1">
    <source>
        <dbReference type="EMBL" id="RRT34914.1"/>
    </source>
</evidence>
<sequence length="177" mass="17887">MAVASAIGNSTRGRTAIASAIGDLMRGTASSFFSPRRGTASRARNGGGCTAIGAGFIAALQSCDKSGVERVTAASVGDSGVGRVVASSPLGGWRSLARETPWMRAVRRDTLLHIPLLCSSGMLLRWLLPSSLRWLLHSRTPLSAAAGSFTARGGCSSSAAAGYSPVAAGYLTAGGGC</sequence>
<evidence type="ECO:0000313" key="2">
    <source>
        <dbReference type="Proteomes" id="UP000287651"/>
    </source>
</evidence>
<feature type="non-terminal residue" evidence="1">
    <location>
        <position position="177"/>
    </location>
</feature>
<dbReference type="EMBL" id="AMZH03025858">
    <property type="protein sequence ID" value="RRT34914.1"/>
    <property type="molecule type" value="Genomic_DNA"/>
</dbReference>
<reference evidence="1 2" key="1">
    <citation type="journal article" date="2014" name="Agronomy (Basel)">
        <title>A Draft Genome Sequence for Ensete ventricosum, the Drought-Tolerant Tree Against Hunger.</title>
        <authorList>
            <person name="Harrison J."/>
            <person name="Moore K.A."/>
            <person name="Paszkiewicz K."/>
            <person name="Jones T."/>
            <person name="Grant M."/>
            <person name="Ambacheew D."/>
            <person name="Muzemil S."/>
            <person name="Studholme D.J."/>
        </authorList>
    </citation>
    <scope>NUCLEOTIDE SEQUENCE [LARGE SCALE GENOMIC DNA]</scope>
</reference>
<proteinExistence type="predicted"/>
<gene>
    <name evidence="1" type="ORF">B296_00044724</name>
</gene>
<accession>A0A426X646</accession>
<name>A0A426X646_ENSVE</name>